<protein>
    <recommendedName>
        <fullName evidence="3">BTB domain-containing protein</fullName>
    </recommendedName>
</protein>
<comment type="caution">
    <text evidence="1">The sequence shown here is derived from an EMBL/GenBank/DDBJ whole genome shotgun (WGS) entry which is preliminary data.</text>
</comment>
<dbReference type="Gene3D" id="3.30.710.10">
    <property type="entry name" value="Potassium Channel Kv1.1, Chain A"/>
    <property type="match status" value="1"/>
</dbReference>
<keyword evidence="2" id="KW-1185">Reference proteome</keyword>
<evidence type="ECO:0000313" key="2">
    <source>
        <dbReference type="Proteomes" id="UP001362999"/>
    </source>
</evidence>
<accession>A0AAW0BFX3</accession>
<evidence type="ECO:0000313" key="1">
    <source>
        <dbReference type="EMBL" id="KAK7024965.1"/>
    </source>
</evidence>
<dbReference type="Proteomes" id="UP001362999">
    <property type="component" value="Unassembled WGS sequence"/>
</dbReference>
<name>A0AAW0BFX3_9AGAR</name>
<gene>
    <name evidence="1" type="ORF">R3P38DRAFT_3193884</name>
</gene>
<dbReference type="AlphaFoldDB" id="A0AAW0BFX3"/>
<dbReference type="InterPro" id="IPR011333">
    <property type="entry name" value="SKP1/BTB/POZ_sf"/>
</dbReference>
<reference evidence="1 2" key="1">
    <citation type="journal article" date="2024" name="J Genomics">
        <title>Draft genome sequencing and assembly of Favolaschia claudopus CIRM-BRFM 2984 isolated from oak limbs.</title>
        <authorList>
            <person name="Navarro D."/>
            <person name="Drula E."/>
            <person name="Chaduli D."/>
            <person name="Cazenave R."/>
            <person name="Ahrendt S."/>
            <person name="Wang J."/>
            <person name="Lipzen A."/>
            <person name="Daum C."/>
            <person name="Barry K."/>
            <person name="Grigoriev I.V."/>
            <person name="Favel A."/>
            <person name="Rosso M.N."/>
            <person name="Martin F."/>
        </authorList>
    </citation>
    <scope>NUCLEOTIDE SEQUENCE [LARGE SCALE GENOMIC DNA]</scope>
    <source>
        <strain evidence="1 2">CIRM-BRFM 2984</strain>
    </source>
</reference>
<evidence type="ECO:0008006" key="3">
    <source>
        <dbReference type="Google" id="ProtNLM"/>
    </source>
</evidence>
<proteinExistence type="predicted"/>
<organism evidence="1 2">
    <name type="scientific">Favolaschia claudopus</name>
    <dbReference type="NCBI Taxonomy" id="2862362"/>
    <lineage>
        <taxon>Eukaryota</taxon>
        <taxon>Fungi</taxon>
        <taxon>Dikarya</taxon>
        <taxon>Basidiomycota</taxon>
        <taxon>Agaricomycotina</taxon>
        <taxon>Agaricomycetes</taxon>
        <taxon>Agaricomycetidae</taxon>
        <taxon>Agaricales</taxon>
        <taxon>Marasmiineae</taxon>
        <taxon>Mycenaceae</taxon>
        <taxon>Favolaschia</taxon>
    </lineage>
</organism>
<dbReference type="EMBL" id="JAWWNJ010000034">
    <property type="protein sequence ID" value="KAK7024965.1"/>
    <property type="molecule type" value="Genomic_DNA"/>
</dbReference>
<sequence length="259" mass="30228">MTDEEKTTASTPELNLALASSSRVQTGHPRSKLLFQDRYLQGRLYPHYWQKCSSRLYLQVQERLFNVPRHHFELTSEAFRDMYALPTNDSSEAEGQSDEKPIKLQRIQSADFEQLLKILYPLDLPRVLSVGPDNDSWMTKDGWIAVLKLSTMWRFIDARKLAIRQLQDRAGIDPIERILLARQYDVAPWLRTISRDEAAKIGWQTAFFLGQLREKAATRYIHYYVNSSPSYTINASEFDELFGEEMKQAERRVRPHLSD</sequence>